<accession>A0ABR3IST2</accession>
<dbReference type="InterPro" id="IPR042432">
    <property type="entry name" value="Coa1_fungi"/>
</dbReference>
<evidence type="ECO:0008006" key="4">
    <source>
        <dbReference type="Google" id="ProtNLM"/>
    </source>
</evidence>
<name>A0ABR3IST2_9AGAR</name>
<sequence length="202" mass="22829">MAFIAMFRISSTSSRALWQRKTFQRTYAALNSAPPPPPRSEPVVETFSERARPKRPLYSNSPPNKELPRVKKRWPIILAFAGAGALSWWAFLKYVTNQEKISSSVVRQIMRTVKAHPDLKELLGEAIRPQPEWWLNGDPWIDGNINQLQGNVDVSFRLRGSKGSGTLYFTSIRKEKGSPFTILRFKVIGDNGTVANINSDSI</sequence>
<proteinExistence type="predicted"/>
<dbReference type="PANTHER" id="PTHR28523:SF1">
    <property type="entry name" value="CYTOCHROME C OXIDASE ASSEMBLY FACTOR 1"/>
    <property type="match status" value="1"/>
</dbReference>
<evidence type="ECO:0000313" key="3">
    <source>
        <dbReference type="Proteomes" id="UP001556367"/>
    </source>
</evidence>
<feature type="region of interest" description="Disordered" evidence="1">
    <location>
        <begin position="30"/>
        <end position="64"/>
    </location>
</feature>
<evidence type="ECO:0000313" key="2">
    <source>
        <dbReference type="EMBL" id="KAL0946385.1"/>
    </source>
</evidence>
<comment type="caution">
    <text evidence="2">The sequence shown here is derived from an EMBL/GenBank/DDBJ whole genome shotgun (WGS) entry which is preliminary data.</text>
</comment>
<organism evidence="2 3">
    <name type="scientific">Hohenbuehelia grisea</name>
    <dbReference type="NCBI Taxonomy" id="104357"/>
    <lineage>
        <taxon>Eukaryota</taxon>
        <taxon>Fungi</taxon>
        <taxon>Dikarya</taxon>
        <taxon>Basidiomycota</taxon>
        <taxon>Agaricomycotina</taxon>
        <taxon>Agaricomycetes</taxon>
        <taxon>Agaricomycetidae</taxon>
        <taxon>Agaricales</taxon>
        <taxon>Pleurotineae</taxon>
        <taxon>Pleurotaceae</taxon>
        <taxon>Hohenbuehelia</taxon>
    </lineage>
</organism>
<dbReference type="Pfam" id="PF08695">
    <property type="entry name" value="Coa1"/>
    <property type="match status" value="1"/>
</dbReference>
<protein>
    <recommendedName>
        <fullName evidence="4">DUF1783-domain-containing protein</fullName>
    </recommendedName>
</protein>
<reference evidence="3" key="1">
    <citation type="submission" date="2024-06" db="EMBL/GenBank/DDBJ databases">
        <title>Multi-omics analyses provide insights into the biosynthesis of the anticancer antibiotic pleurotin in Hohenbuehelia grisea.</title>
        <authorList>
            <person name="Weaver J.A."/>
            <person name="Alberti F."/>
        </authorList>
    </citation>
    <scope>NUCLEOTIDE SEQUENCE [LARGE SCALE GENOMIC DNA]</scope>
    <source>
        <strain evidence="3">T-177</strain>
    </source>
</reference>
<dbReference type="PANTHER" id="PTHR28523">
    <property type="entry name" value="CYTOCHROME C OXIDASE ASSEMBLY FACTOR 1"/>
    <property type="match status" value="1"/>
</dbReference>
<gene>
    <name evidence="2" type="ORF">HGRIS_012615</name>
</gene>
<dbReference type="EMBL" id="JASNQZ010000015">
    <property type="protein sequence ID" value="KAL0946385.1"/>
    <property type="molecule type" value="Genomic_DNA"/>
</dbReference>
<dbReference type="InterPro" id="IPR014807">
    <property type="entry name" value="Coa1"/>
</dbReference>
<evidence type="ECO:0000256" key="1">
    <source>
        <dbReference type="SAM" id="MobiDB-lite"/>
    </source>
</evidence>
<keyword evidence="3" id="KW-1185">Reference proteome</keyword>
<dbReference type="Proteomes" id="UP001556367">
    <property type="component" value="Unassembled WGS sequence"/>
</dbReference>